<dbReference type="PROSITE" id="PS01180">
    <property type="entry name" value="CUB"/>
    <property type="match status" value="1"/>
</dbReference>
<protein>
    <recommendedName>
        <fullName evidence="3">CUB domain-containing protein</fullName>
    </recommendedName>
</protein>
<keyword evidence="1" id="KW-1015">Disulfide bond</keyword>
<name>A0A4S2LM18_OPIFE</name>
<keyword evidence="5" id="KW-1185">Reference proteome</keyword>
<reference evidence="4 5" key="1">
    <citation type="journal article" date="2019" name="BMC Genomics">
        <title>New insights from Opisthorchis felineus genome: update on genomics of the epidemiologically important liver flukes.</title>
        <authorList>
            <person name="Ershov N.I."/>
            <person name="Mordvinov V.A."/>
            <person name="Prokhortchouk E.B."/>
            <person name="Pakharukova M.Y."/>
            <person name="Gunbin K.V."/>
            <person name="Ustyantsev K."/>
            <person name="Genaev M.A."/>
            <person name="Blinov A.G."/>
            <person name="Mazur A."/>
            <person name="Boulygina E."/>
            <person name="Tsygankova S."/>
            <person name="Khrameeva E."/>
            <person name="Chekanov N."/>
            <person name="Fan G."/>
            <person name="Xiao A."/>
            <person name="Zhang H."/>
            <person name="Xu X."/>
            <person name="Yang H."/>
            <person name="Solovyev V."/>
            <person name="Lee S.M."/>
            <person name="Liu X."/>
            <person name="Afonnikov D.A."/>
            <person name="Skryabin K.G."/>
        </authorList>
    </citation>
    <scope>NUCLEOTIDE SEQUENCE [LARGE SCALE GENOMIC DNA]</scope>
    <source>
        <strain evidence="4">AK-0245</strain>
        <tissue evidence="4">Whole organism</tissue>
    </source>
</reference>
<evidence type="ECO:0000259" key="3">
    <source>
        <dbReference type="PROSITE" id="PS01180"/>
    </source>
</evidence>
<evidence type="ECO:0000256" key="2">
    <source>
        <dbReference type="PROSITE-ProRule" id="PRU00059"/>
    </source>
</evidence>
<dbReference type="SUPFAM" id="SSF49854">
    <property type="entry name" value="Spermadhesin, CUB domain"/>
    <property type="match status" value="1"/>
</dbReference>
<dbReference type="Gene3D" id="2.60.120.290">
    <property type="entry name" value="Spermadhesin, CUB domain"/>
    <property type="match status" value="1"/>
</dbReference>
<dbReference type="InterPro" id="IPR035914">
    <property type="entry name" value="Sperma_CUB_dom_sf"/>
</dbReference>
<sequence>NTTCAVTYDLPASIIESPGFPLGYSDKLNMTWRVSQPEGCTIRMQFEFFK</sequence>
<comment type="caution">
    <text evidence="4">The sequence shown here is derived from an EMBL/GenBank/DDBJ whole genome shotgun (WGS) entry which is preliminary data.</text>
</comment>
<dbReference type="STRING" id="147828.A0A4S2LM18"/>
<accession>A0A4S2LM18</accession>
<feature type="non-terminal residue" evidence="4">
    <location>
        <position position="50"/>
    </location>
</feature>
<evidence type="ECO:0000313" key="5">
    <source>
        <dbReference type="Proteomes" id="UP000308267"/>
    </source>
</evidence>
<gene>
    <name evidence="4" type="ORF">CRM22_006232</name>
</gene>
<dbReference type="EMBL" id="SJOL01006634">
    <property type="protein sequence ID" value="TGZ64713.1"/>
    <property type="molecule type" value="Genomic_DNA"/>
</dbReference>
<organism evidence="4 5">
    <name type="scientific">Opisthorchis felineus</name>
    <dbReference type="NCBI Taxonomy" id="147828"/>
    <lineage>
        <taxon>Eukaryota</taxon>
        <taxon>Metazoa</taxon>
        <taxon>Spiralia</taxon>
        <taxon>Lophotrochozoa</taxon>
        <taxon>Platyhelminthes</taxon>
        <taxon>Trematoda</taxon>
        <taxon>Digenea</taxon>
        <taxon>Opisthorchiida</taxon>
        <taxon>Opisthorchiata</taxon>
        <taxon>Opisthorchiidae</taxon>
        <taxon>Opisthorchis</taxon>
    </lineage>
</organism>
<evidence type="ECO:0000256" key="1">
    <source>
        <dbReference type="ARBA" id="ARBA00023157"/>
    </source>
</evidence>
<comment type="caution">
    <text evidence="2">Lacks conserved residue(s) required for the propagation of feature annotation.</text>
</comment>
<feature type="domain" description="CUB" evidence="3">
    <location>
        <begin position="4"/>
        <end position="50"/>
    </location>
</feature>
<dbReference type="InterPro" id="IPR000859">
    <property type="entry name" value="CUB_dom"/>
</dbReference>
<dbReference type="Proteomes" id="UP000308267">
    <property type="component" value="Unassembled WGS sequence"/>
</dbReference>
<feature type="non-terminal residue" evidence="4">
    <location>
        <position position="1"/>
    </location>
</feature>
<proteinExistence type="predicted"/>
<evidence type="ECO:0000313" key="4">
    <source>
        <dbReference type="EMBL" id="TGZ64713.1"/>
    </source>
</evidence>
<dbReference type="AlphaFoldDB" id="A0A4S2LM18"/>